<evidence type="ECO:0000259" key="4">
    <source>
        <dbReference type="PROSITE" id="PS50268"/>
    </source>
</evidence>
<dbReference type="Pfam" id="PF03372">
    <property type="entry name" value="Exo_endo_phos"/>
    <property type="match status" value="1"/>
</dbReference>
<proteinExistence type="predicted"/>
<dbReference type="Proteomes" id="UP000199598">
    <property type="component" value="Unassembled WGS sequence"/>
</dbReference>
<keyword evidence="2" id="KW-0677">Repeat</keyword>
<dbReference type="SUPFAM" id="SSF56219">
    <property type="entry name" value="DNase I-like"/>
    <property type="match status" value="1"/>
</dbReference>
<dbReference type="PANTHER" id="PTHR42834:SF1">
    <property type="entry name" value="ENDONUCLEASE_EXONUCLEASE_PHOSPHATASE FAMILY PROTEIN (AFU_ORTHOLOGUE AFUA_3G09210)"/>
    <property type="match status" value="1"/>
</dbReference>
<dbReference type="Pfam" id="PF00028">
    <property type="entry name" value="Cadherin"/>
    <property type="match status" value="1"/>
</dbReference>
<dbReference type="PROSITE" id="PS50268">
    <property type="entry name" value="CADHERIN_2"/>
    <property type="match status" value="1"/>
</dbReference>
<dbReference type="PRINTS" id="PR00313">
    <property type="entry name" value="CABNDNGRPT"/>
</dbReference>
<dbReference type="InterPro" id="IPR041690">
    <property type="entry name" value="Cadherin_5"/>
</dbReference>
<name>A0A1I4EHJ7_9HYPH</name>
<protein>
    <recommendedName>
        <fullName evidence="4">Cadherin domain-containing protein</fullName>
    </recommendedName>
</protein>
<dbReference type="InterPro" id="IPR036691">
    <property type="entry name" value="Endo/exonu/phosph_ase_sf"/>
</dbReference>
<dbReference type="Gene3D" id="2.60.40.2030">
    <property type="match status" value="1"/>
</dbReference>
<reference evidence="5 6" key="1">
    <citation type="submission" date="2016-10" db="EMBL/GenBank/DDBJ databases">
        <authorList>
            <person name="Varghese N."/>
            <person name="Submissions S."/>
        </authorList>
    </citation>
    <scope>NUCLEOTIDE SEQUENCE [LARGE SCALE GENOMIC DNA]</scope>
    <source>
        <strain evidence="5 6">DSM 16392</strain>
    </source>
</reference>
<keyword evidence="6" id="KW-1185">Reference proteome</keyword>
<dbReference type="PROSITE" id="PS00330">
    <property type="entry name" value="HEMOLYSIN_CALCIUM"/>
    <property type="match status" value="2"/>
</dbReference>
<dbReference type="InterPro" id="IPR018511">
    <property type="entry name" value="Hemolysin-typ_Ca-bd_CS"/>
</dbReference>
<evidence type="ECO:0000313" key="5">
    <source>
        <dbReference type="EMBL" id="SFL05225.1"/>
    </source>
</evidence>
<dbReference type="NCBIfam" id="NF033681">
    <property type="entry name" value="ExeM_NucH_DNase"/>
    <property type="match status" value="1"/>
</dbReference>
<keyword evidence="1" id="KW-0732">Signal</keyword>
<evidence type="ECO:0000256" key="2">
    <source>
        <dbReference type="ARBA" id="ARBA00022737"/>
    </source>
</evidence>
<dbReference type="InterPro" id="IPR047971">
    <property type="entry name" value="ExeM-like"/>
</dbReference>
<dbReference type="SMART" id="SM00112">
    <property type="entry name" value="CA"/>
    <property type="match status" value="1"/>
</dbReference>
<feature type="domain" description="Cadherin" evidence="4">
    <location>
        <begin position="261"/>
        <end position="385"/>
    </location>
</feature>
<accession>A0A1I4EHJ7</accession>
<dbReference type="Gene3D" id="3.60.10.10">
    <property type="entry name" value="Endonuclease/exonuclease/phosphatase"/>
    <property type="match status" value="1"/>
</dbReference>
<dbReference type="SUPFAM" id="SSF49313">
    <property type="entry name" value="Cadherin-like"/>
    <property type="match status" value="1"/>
</dbReference>
<dbReference type="InterPro" id="IPR015919">
    <property type="entry name" value="Cadherin-like_sf"/>
</dbReference>
<comment type="caution">
    <text evidence="5">The sequence shown here is derived from an EMBL/GenBank/DDBJ whole genome shotgun (WGS) entry which is preliminary data.</text>
</comment>
<dbReference type="InterPro" id="IPR002126">
    <property type="entry name" value="Cadherin-like_dom"/>
</dbReference>
<dbReference type="InterPro" id="IPR011049">
    <property type="entry name" value="Serralysin-like_metalloprot_C"/>
</dbReference>
<dbReference type="Pfam" id="PF17892">
    <property type="entry name" value="Cadherin_5"/>
    <property type="match status" value="1"/>
</dbReference>
<evidence type="ECO:0000256" key="3">
    <source>
        <dbReference type="ARBA" id="ARBA00022837"/>
    </source>
</evidence>
<dbReference type="NCBIfam" id="TIGR01965">
    <property type="entry name" value="VCBS_repeat"/>
    <property type="match status" value="1"/>
</dbReference>
<dbReference type="InterPro" id="IPR001343">
    <property type="entry name" value="Hemolysn_Ca-bd"/>
</dbReference>
<organism evidence="5 6">
    <name type="scientific">Pseudovibrio ascidiaceicola</name>
    <dbReference type="NCBI Taxonomy" id="285279"/>
    <lineage>
        <taxon>Bacteria</taxon>
        <taxon>Pseudomonadati</taxon>
        <taxon>Pseudomonadota</taxon>
        <taxon>Alphaproteobacteria</taxon>
        <taxon>Hyphomicrobiales</taxon>
        <taxon>Stappiaceae</taxon>
        <taxon>Pseudovibrio</taxon>
    </lineage>
</organism>
<dbReference type="RefSeq" id="WP_093523142.1">
    <property type="nucleotide sequence ID" value="NZ_FOSK01000015.1"/>
</dbReference>
<evidence type="ECO:0000256" key="1">
    <source>
        <dbReference type="ARBA" id="ARBA00022729"/>
    </source>
</evidence>
<sequence length="1553" mass="164187">MFNFFPRFNFYSISVNFGTWWDDVITGTDGIDWVWGFNGNDTISTYAGNDWIRAGKGNDLIFAGEGNDRISAAGGDDVIHGGAGNDSINGGRGFDTAVYEGSIDDYSFQQRGGWWNPKTKVIANDGSEKDTLMNVEAVHFAADDYTYYLDGRNNEIRAGEDAVASGDEGLVIEAATLLENDKDYDGDTLTITEVSANSASGATVSLENGQVSYNPGNVFDSLREGETAEDTFTYTVTDGNGSTKDVTVTVTVTGSNQAPVLSVASDVAIAENTTEVTTASATDVDNTDLSYSVSGTDAGLFEIDAETGQLSFKTAPDFEAPADADGDNVYQVEVTVTDADGGSDTQSVSVTVEDENEVVRDVIAFDMVDSQNQGLVSFTNTAPDFSSLADGFGKFTADSAPFSLVDSTNGGFENDALGIIDEATNSGEFFGITDSVNSDNTGELTASWTFDIAGYKDLGLSLDLGAMGDFEGTDTFVIRYSIDGGEEQVLYSFTSDNDGAQTYTLASGKTVDLDDPLTDADAGIVLTNQLQTLVSDLEGTGSELTISIEGKSDGGSEAFALQNLKILGNQAVVRETFAFDMVDSQNDRLIEYTSTAPDFSSPADGFGKYTAGDAPFSLVDSTNGSFENDAIGVIDEATNTGEFFGLADTVNSDNPDGNPLVATWRFDISDYSNISLSLDAGAMGDFESDDVVSIRYSIDGGEEQTLFSFTSDNDGAQTYTLASGKTVDLNDPMVETSSGLVLSNELQTLMADLEGSGSELTITVEGSANGSDEAFVLQNLKLEGDTSGGGGTSTTYAIAAEAESKAEGDSGVTSFEFTVTRDGDLSEAGTVDFAVGGDVDAADFGGTLPSGSIEFAAGETTKTITVNITGDETTELSEALSVTLSNPTGGKITTKTATSTVVNDDTAPTLISTIQGDGAESGMVGEFVYVSALVTSVTSSGFYLQEETTDSDGNSATSEGIFVYTGAAPTVAVGDEVSFGGTVAEFGGQTQLTNIGDLSVLSSGNELPEYMQVLLSPTNQHNLEALEGMRVSVGSGTDDALTVIENFNFDRYGQITVSAGTQYQATHLYDPQDELDQIIEHQEMNQNNRILIDDGSSEQNPDEFTYVPVTEENGDNGNGYLDSGDDFSEGATLRLGTEIDAPIEGILTEGFDGHTLIVDGQISIDESTNSGARPDQPADVGGDLKVSSFNVLNYFTTLGQRGASSEADLARQTDKIVKAMLDIDADVFGLQELENNGFDDASAISALVDALNAELTAQGRTDELYTFVNPTDGAPIGSDAITTGMIYRPGKLTVIETETYTYQETSADATYAIADRLQDFADRSYVGDFQRNRPTVATTFEDANGERFTLAVNHYKSKGPSGLSDLVEDIQGKLDAGTIPAADVDQVQADLDALIADPNYDQGDGQAFWAQAREDAAKELHEWLRTEYAGAGLDPDILVIGDLNTYGKGDSVQELVEGGDMTDLLSQYLGDEAYSFVFDGQRGSLDHALASDSLADQVTGLAEWHINADEPDLLSYNSRFTDAGFYTDDQYGASDHDPLVIGLDLSSPSEMLV</sequence>
<gene>
    <name evidence="5" type="ORF">SAMN04488518_11569</name>
</gene>
<dbReference type="Pfam" id="PF00353">
    <property type="entry name" value="HemolysinCabind"/>
    <property type="match status" value="1"/>
</dbReference>
<dbReference type="EMBL" id="FOSK01000015">
    <property type="protein sequence ID" value="SFL05225.1"/>
    <property type="molecule type" value="Genomic_DNA"/>
</dbReference>
<dbReference type="Gene3D" id="2.60.40.60">
    <property type="entry name" value="Cadherins"/>
    <property type="match status" value="1"/>
</dbReference>
<evidence type="ECO:0000313" key="6">
    <source>
        <dbReference type="Proteomes" id="UP000199598"/>
    </source>
</evidence>
<dbReference type="InterPro" id="IPR003644">
    <property type="entry name" value="Calx_beta"/>
</dbReference>
<dbReference type="SUPFAM" id="SSF51120">
    <property type="entry name" value="beta-Roll"/>
    <property type="match status" value="1"/>
</dbReference>
<dbReference type="Gene3D" id="2.60.40.2810">
    <property type="match status" value="1"/>
</dbReference>
<dbReference type="InterPro" id="IPR005135">
    <property type="entry name" value="Endo/exonuclease/phosphatase"/>
</dbReference>
<dbReference type="CDD" id="cd04486">
    <property type="entry name" value="YhcR_OBF_like"/>
    <property type="match status" value="1"/>
</dbReference>
<dbReference type="InterPro" id="IPR010221">
    <property type="entry name" value="VCBS_dom"/>
</dbReference>
<dbReference type="CDD" id="cd11304">
    <property type="entry name" value="Cadherin_repeat"/>
    <property type="match status" value="1"/>
</dbReference>
<dbReference type="Pfam" id="PF03160">
    <property type="entry name" value="Calx-beta"/>
    <property type="match status" value="1"/>
</dbReference>
<dbReference type="PANTHER" id="PTHR42834">
    <property type="entry name" value="ENDONUCLEASE/EXONUCLEASE/PHOSPHATASE FAMILY PROTEIN (AFU_ORTHOLOGUE AFUA_3G09210)"/>
    <property type="match status" value="1"/>
</dbReference>
<keyword evidence="3" id="KW-0106">Calcium</keyword>
<dbReference type="InterPro" id="IPR038081">
    <property type="entry name" value="CalX-like_sf"/>
</dbReference>
<dbReference type="SUPFAM" id="SSF141072">
    <property type="entry name" value="CalX-like"/>
    <property type="match status" value="1"/>
</dbReference>